<dbReference type="EMBL" id="JABWDY010032966">
    <property type="protein sequence ID" value="KAF5183781.1"/>
    <property type="molecule type" value="Genomic_DNA"/>
</dbReference>
<evidence type="ECO:0000313" key="3">
    <source>
        <dbReference type="EMBL" id="KAF5183781.1"/>
    </source>
</evidence>
<comment type="similarity">
    <text evidence="1">Belongs to the MAP65/ASE1 family.</text>
</comment>
<dbReference type="InterPro" id="IPR007145">
    <property type="entry name" value="MAP65_Ase1_PRC1"/>
</dbReference>
<dbReference type="Proteomes" id="UP000554482">
    <property type="component" value="Unassembled WGS sequence"/>
</dbReference>
<dbReference type="GO" id="GO:0005737">
    <property type="term" value="C:cytoplasm"/>
    <property type="evidence" value="ECO:0007669"/>
    <property type="project" value="TreeGrafter"/>
</dbReference>
<organism evidence="3 4">
    <name type="scientific">Thalictrum thalictroides</name>
    <name type="common">Rue-anemone</name>
    <name type="synonym">Anemone thalictroides</name>
    <dbReference type="NCBI Taxonomy" id="46969"/>
    <lineage>
        <taxon>Eukaryota</taxon>
        <taxon>Viridiplantae</taxon>
        <taxon>Streptophyta</taxon>
        <taxon>Embryophyta</taxon>
        <taxon>Tracheophyta</taxon>
        <taxon>Spermatophyta</taxon>
        <taxon>Magnoliopsida</taxon>
        <taxon>Ranunculales</taxon>
        <taxon>Ranunculaceae</taxon>
        <taxon>Thalictroideae</taxon>
        <taxon>Thalictrum</taxon>
    </lineage>
</organism>
<dbReference type="PANTHER" id="PTHR19321:SF7">
    <property type="entry name" value="65-KDA MICROTUBULE-ASSOCIATED PROTEIN 3"/>
    <property type="match status" value="1"/>
</dbReference>
<proteinExistence type="inferred from homology"/>
<evidence type="ECO:0000313" key="4">
    <source>
        <dbReference type="Proteomes" id="UP000554482"/>
    </source>
</evidence>
<dbReference type="GO" id="GO:0005819">
    <property type="term" value="C:spindle"/>
    <property type="evidence" value="ECO:0007669"/>
    <property type="project" value="TreeGrafter"/>
</dbReference>
<reference evidence="3 4" key="1">
    <citation type="submission" date="2020-06" db="EMBL/GenBank/DDBJ databases">
        <title>Transcriptomic and genomic resources for Thalictrum thalictroides and T. hernandezii: Facilitating candidate gene discovery in an emerging model plant lineage.</title>
        <authorList>
            <person name="Arias T."/>
            <person name="Riano-Pachon D.M."/>
            <person name="Di Stilio V.S."/>
        </authorList>
    </citation>
    <scope>NUCLEOTIDE SEQUENCE [LARGE SCALE GENOMIC DNA]</scope>
    <source>
        <strain evidence="4">cv. WT478/WT964</strain>
        <tissue evidence="3">Leaves</tissue>
    </source>
</reference>
<keyword evidence="4" id="KW-1185">Reference proteome</keyword>
<dbReference type="GO" id="GO:0000226">
    <property type="term" value="P:microtubule cytoskeleton organization"/>
    <property type="evidence" value="ECO:0007669"/>
    <property type="project" value="InterPro"/>
</dbReference>
<dbReference type="AlphaFoldDB" id="A0A7J6VGF4"/>
<keyword evidence="2" id="KW-0493">Microtubule</keyword>
<evidence type="ECO:0000256" key="2">
    <source>
        <dbReference type="ARBA" id="ARBA00022701"/>
    </source>
</evidence>
<dbReference type="PANTHER" id="PTHR19321">
    <property type="entry name" value="PROTEIN REGULATOR OF CYTOKINESIS 1 PRC1-RELATED"/>
    <property type="match status" value="1"/>
</dbReference>
<dbReference type="GO" id="GO:0005874">
    <property type="term" value="C:microtubule"/>
    <property type="evidence" value="ECO:0007669"/>
    <property type="project" value="UniProtKB-KW"/>
</dbReference>
<dbReference type="GO" id="GO:0008017">
    <property type="term" value="F:microtubule binding"/>
    <property type="evidence" value="ECO:0007669"/>
    <property type="project" value="InterPro"/>
</dbReference>
<sequence length="123" mass="14201">MTTALQTYQLIQVETTCGSLLYELQIIWDEVGEFDGERDKMLLELEQTGLELNYDKQSLILKLRWLQWSEGLKQVLDHLSTLNSLCLVLGEDFKNTIKEVHPSLDESEGSKNISNETIHRLAY</sequence>
<protein>
    <submittedName>
        <fullName evidence="3">Uncharacterized protein</fullName>
    </submittedName>
</protein>
<gene>
    <name evidence="3" type="ORF">FRX31_026636</name>
</gene>
<name>A0A7J6VGF4_THATH</name>
<dbReference type="OrthoDB" id="1706427at2759"/>
<evidence type="ECO:0000256" key="1">
    <source>
        <dbReference type="ARBA" id="ARBA00006187"/>
    </source>
</evidence>
<comment type="caution">
    <text evidence="3">The sequence shown here is derived from an EMBL/GenBank/DDBJ whole genome shotgun (WGS) entry which is preliminary data.</text>
</comment>
<accession>A0A7J6VGF4</accession>